<evidence type="ECO:0000313" key="11">
    <source>
        <dbReference type="Proteomes" id="UP000724657"/>
    </source>
</evidence>
<evidence type="ECO:0000313" key="10">
    <source>
        <dbReference type="EMBL" id="MBU3842802.1"/>
    </source>
</evidence>
<keyword evidence="8" id="KW-0812">Transmembrane</keyword>
<dbReference type="CDD" id="cd07023">
    <property type="entry name" value="S49_Sppa_N_C"/>
    <property type="match status" value="1"/>
</dbReference>
<dbReference type="CDD" id="cd07018">
    <property type="entry name" value="S49_SppA_67K_type"/>
    <property type="match status" value="1"/>
</dbReference>
<feature type="domain" description="Peptidase S49" evidence="9">
    <location>
        <begin position="133"/>
        <end position="283"/>
    </location>
</feature>
<keyword evidence="6 8" id="KW-0472">Membrane</keyword>
<evidence type="ECO:0000256" key="6">
    <source>
        <dbReference type="ARBA" id="ARBA00023136"/>
    </source>
</evidence>
<dbReference type="NCBIfam" id="TIGR00705">
    <property type="entry name" value="SppA_67K"/>
    <property type="match status" value="1"/>
</dbReference>
<keyword evidence="5" id="KW-0720">Serine protease</keyword>
<dbReference type="Gene3D" id="6.20.330.10">
    <property type="match status" value="2"/>
</dbReference>
<sequence>MKLFKFLKNLIFGTVIFIIKEIFSFFIKLVLMSILLLIIIGVFNKYSAQKEKNNLKIEKGSYIVIDLGNKYSEKSEAIPNFLKDGEINFFSLLKKLDSINSNPNVEGIFLKLDNITLDRAQIEELGSKLNILKENNKKILSFALNLNNRNYSLALNSNEIIMPPTMSANVNLTGYYSELAYYKGLADKFGVKFNVIHVGDYKSYGENFTKKEMSNEYRENIKRLHDKIYDNFLNKIIIERKINKELINDRILNGDFVFSEPHQMEKFHLIDKLAYEEDIFNTIGKKKLIPIEKYQETKINSPEKIAIIYGEGSILLSSEKGSIGNSITPDKISNEIDKALENPEIKGIVLRLNSPGGSALASNIIHHKLKEANKQKPIYISVGGVAASGGYYIAVSGNKIFADKESITGSIGVVSLIPNFNGLMKKLDINIETVKKGKYSDLFSLTKDFTEEDEEKIYASSFKVYSEFLDIVAQGRELDRDYVHSIAQGKVWLGEEAKNLKLIDEIGGLELTINTLAKDLKLSNYEVIEIVESDSFETILKQYLPFKTLIQNFSSLDENNELFFKPSYFFPYNL</sequence>
<keyword evidence="3" id="KW-0645">Protease</keyword>
<dbReference type="Proteomes" id="UP000724657">
    <property type="component" value="Unassembled WGS sequence"/>
</dbReference>
<dbReference type="GO" id="GO:0006465">
    <property type="term" value="P:signal peptide processing"/>
    <property type="evidence" value="ECO:0007669"/>
    <property type="project" value="InterPro"/>
</dbReference>
<dbReference type="InterPro" id="IPR002142">
    <property type="entry name" value="Peptidase_S49"/>
</dbReference>
<accession>A0A9E2NXU9</accession>
<dbReference type="InterPro" id="IPR029045">
    <property type="entry name" value="ClpP/crotonase-like_dom_sf"/>
</dbReference>
<dbReference type="GO" id="GO:0008236">
    <property type="term" value="F:serine-type peptidase activity"/>
    <property type="evidence" value="ECO:0007669"/>
    <property type="project" value="UniProtKB-KW"/>
</dbReference>
<feature type="active site" description="Nucleophile" evidence="7">
    <location>
        <position position="388"/>
    </location>
</feature>
<reference evidence="10" key="2">
    <citation type="submission" date="2021-04" db="EMBL/GenBank/DDBJ databases">
        <authorList>
            <person name="Gilroy R."/>
        </authorList>
    </citation>
    <scope>NUCLEOTIDE SEQUENCE</scope>
    <source>
        <strain evidence="10">A6-441</strain>
    </source>
</reference>
<evidence type="ECO:0000256" key="7">
    <source>
        <dbReference type="PIRSR" id="PIRSR001217-1"/>
    </source>
</evidence>
<dbReference type="PANTHER" id="PTHR33209:SF1">
    <property type="entry name" value="PEPTIDASE S49 DOMAIN-CONTAINING PROTEIN"/>
    <property type="match status" value="1"/>
</dbReference>
<dbReference type="InterPro" id="IPR047217">
    <property type="entry name" value="S49_SppA_67K_type_N"/>
</dbReference>
<feature type="domain" description="Peptidase S49" evidence="9">
    <location>
        <begin position="372"/>
        <end position="522"/>
    </location>
</feature>
<dbReference type="EMBL" id="JAHLFN010000068">
    <property type="protein sequence ID" value="MBU3842802.1"/>
    <property type="molecule type" value="Genomic_DNA"/>
</dbReference>
<reference evidence="10" key="1">
    <citation type="journal article" date="2021" name="PeerJ">
        <title>Extensive microbial diversity within the chicken gut microbiome revealed by metagenomics and culture.</title>
        <authorList>
            <person name="Gilroy R."/>
            <person name="Ravi A."/>
            <person name="Getino M."/>
            <person name="Pursley I."/>
            <person name="Horton D.L."/>
            <person name="Alikhan N.F."/>
            <person name="Baker D."/>
            <person name="Gharbi K."/>
            <person name="Hall N."/>
            <person name="Watson M."/>
            <person name="Adriaenssens E.M."/>
            <person name="Foster-Nyarko E."/>
            <person name="Jarju S."/>
            <person name="Secka A."/>
            <person name="Antonio M."/>
            <person name="Oren A."/>
            <person name="Chaudhuri R.R."/>
            <person name="La Ragione R."/>
            <person name="Hildebrand F."/>
            <person name="Pallen M.J."/>
        </authorList>
    </citation>
    <scope>NUCLEOTIDE SEQUENCE</scope>
    <source>
        <strain evidence="10">A6-441</strain>
    </source>
</reference>
<comment type="caution">
    <text evidence="10">The sequence shown here is derived from an EMBL/GenBank/DDBJ whole genome shotgun (WGS) entry which is preliminary data.</text>
</comment>
<feature type="active site" description="Proton donor/acceptor" evidence="7">
    <location>
        <position position="202"/>
    </location>
</feature>
<keyword evidence="8" id="KW-1133">Transmembrane helix</keyword>
<dbReference type="PIRSF" id="PIRSF001217">
    <property type="entry name" value="Protease_4_SppA"/>
    <property type="match status" value="1"/>
</dbReference>
<dbReference type="Pfam" id="PF01343">
    <property type="entry name" value="Peptidase_S49"/>
    <property type="match status" value="2"/>
</dbReference>
<keyword evidence="4" id="KW-0378">Hydrolase</keyword>
<gene>
    <name evidence="10" type="primary">sppA</name>
    <name evidence="10" type="ORF">IAA47_07460</name>
</gene>
<dbReference type="InterPro" id="IPR047272">
    <property type="entry name" value="S49_SppA_C"/>
</dbReference>
<dbReference type="Gene3D" id="3.90.226.10">
    <property type="entry name" value="2-enoyl-CoA Hydratase, Chain A, domain 1"/>
    <property type="match status" value="1"/>
</dbReference>
<evidence type="ECO:0000259" key="9">
    <source>
        <dbReference type="Pfam" id="PF01343"/>
    </source>
</evidence>
<dbReference type="InterPro" id="IPR004635">
    <property type="entry name" value="Pept_S49_SppA"/>
</dbReference>
<dbReference type="AlphaFoldDB" id="A0A9E2NXU9"/>
<evidence type="ECO:0000256" key="2">
    <source>
        <dbReference type="ARBA" id="ARBA00008683"/>
    </source>
</evidence>
<dbReference type="InterPro" id="IPR004634">
    <property type="entry name" value="Pept_S49_pIV"/>
</dbReference>
<evidence type="ECO:0000256" key="8">
    <source>
        <dbReference type="SAM" id="Phobius"/>
    </source>
</evidence>
<comment type="similarity">
    <text evidence="2">Belongs to the peptidase S49 family.</text>
</comment>
<evidence type="ECO:0000256" key="1">
    <source>
        <dbReference type="ARBA" id="ARBA00004370"/>
    </source>
</evidence>
<comment type="subcellular location">
    <subcellularLocation>
        <location evidence="1">Membrane</location>
    </subcellularLocation>
</comment>
<evidence type="ECO:0000256" key="4">
    <source>
        <dbReference type="ARBA" id="ARBA00022801"/>
    </source>
</evidence>
<evidence type="ECO:0000256" key="3">
    <source>
        <dbReference type="ARBA" id="ARBA00022670"/>
    </source>
</evidence>
<dbReference type="PANTHER" id="PTHR33209">
    <property type="entry name" value="PROTEASE 4"/>
    <property type="match status" value="1"/>
</dbReference>
<feature type="transmembrane region" description="Helical" evidence="8">
    <location>
        <begin position="21"/>
        <end position="43"/>
    </location>
</feature>
<dbReference type="GO" id="GO:0016020">
    <property type="term" value="C:membrane"/>
    <property type="evidence" value="ECO:0007669"/>
    <property type="project" value="UniProtKB-SubCell"/>
</dbReference>
<protein>
    <submittedName>
        <fullName evidence="10">Signal peptide peptidase SppA</fullName>
    </submittedName>
</protein>
<name>A0A9E2NXU9_9FUSO</name>
<evidence type="ECO:0000256" key="5">
    <source>
        <dbReference type="ARBA" id="ARBA00022825"/>
    </source>
</evidence>
<dbReference type="SUPFAM" id="SSF52096">
    <property type="entry name" value="ClpP/crotonase"/>
    <property type="match status" value="2"/>
</dbReference>
<dbReference type="NCBIfam" id="TIGR00706">
    <property type="entry name" value="SppA_dom"/>
    <property type="match status" value="1"/>
</dbReference>
<proteinExistence type="inferred from homology"/>
<organism evidence="10 11">
    <name type="scientific">Candidatus Fusobacterium pullicola</name>
    <dbReference type="NCBI Taxonomy" id="2838601"/>
    <lineage>
        <taxon>Bacteria</taxon>
        <taxon>Fusobacteriati</taxon>
        <taxon>Fusobacteriota</taxon>
        <taxon>Fusobacteriia</taxon>
        <taxon>Fusobacteriales</taxon>
        <taxon>Fusobacteriaceae</taxon>
        <taxon>Fusobacterium</taxon>
    </lineage>
</organism>